<evidence type="ECO:0000313" key="3">
    <source>
        <dbReference type="Proteomes" id="UP000016088"/>
    </source>
</evidence>
<dbReference type="AlphaFoldDB" id="S9PYP0"/>
<gene>
    <name evidence="2" type="ORF">SOCG_03412</name>
</gene>
<dbReference type="GeneID" id="25032384"/>
<dbReference type="OMA" id="MFHEAFV"/>
<dbReference type="Proteomes" id="UP000016088">
    <property type="component" value="Unassembled WGS sequence"/>
</dbReference>
<evidence type="ECO:0000313" key="2">
    <source>
        <dbReference type="EMBL" id="EPX74201.1"/>
    </source>
</evidence>
<dbReference type="HOGENOM" id="CLU_1185621_0_0_1"/>
<keyword evidence="3" id="KW-1185">Reference proteome</keyword>
<protein>
    <submittedName>
        <fullName evidence="2">Uncharacterized protein</fullName>
    </submittedName>
</protein>
<dbReference type="RefSeq" id="XP_013017354.1">
    <property type="nucleotide sequence ID" value="XM_013161900.1"/>
</dbReference>
<name>S9PYP0_SCHOY</name>
<organism evidence="2 3">
    <name type="scientific">Schizosaccharomyces octosporus (strain yFS286)</name>
    <name type="common">Fission yeast</name>
    <name type="synonym">Octosporomyces octosporus</name>
    <dbReference type="NCBI Taxonomy" id="483514"/>
    <lineage>
        <taxon>Eukaryota</taxon>
        <taxon>Fungi</taxon>
        <taxon>Dikarya</taxon>
        <taxon>Ascomycota</taxon>
        <taxon>Taphrinomycotina</taxon>
        <taxon>Schizosaccharomycetes</taxon>
        <taxon>Schizosaccharomycetales</taxon>
        <taxon>Schizosaccharomycetaceae</taxon>
        <taxon>Schizosaccharomyces</taxon>
    </lineage>
</organism>
<proteinExistence type="predicted"/>
<dbReference type="OrthoDB" id="5395041at2759"/>
<dbReference type="VEuPathDB" id="FungiDB:SOCG_03412"/>
<sequence length="235" mass="25949">MPRRTVLFRGNSFVSFSTITSENESSAHGDDSLGQADEPLTTDALGRWTAWFNKKQTRMFHEAFVNAYIDMQQKYAELESLQRKILNLQRIIAEKKDFTVQSSSSVSNLEHTQEKKGFFRKKPKCSSSASSSVSSGFFTPTLDARNPALSREVALNFSSIPYSACSAASSPVSNVSSTAEEQDIINTSHQSLESQVNLLRGKAAQLEEQIKASQTNMHKLLRTYPNSPGLGDTPG</sequence>
<feature type="coiled-coil region" evidence="1">
    <location>
        <begin position="189"/>
        <end position="223"/>
    </location>
</feature>
<keyword evidence="1" id="KW-0175">Coiled coil</keyword>
<dbReference type="EMBL" id="KE503206">
    <property type="protein sequence ID" value="EPX74201.1"/>
    <property type="molecule type" value="Genomic_DNA"/>
</dbReference>
<accession>S9PYP0</accession>
<reference evidence="2 3" key="1">
    <citation type="journal article" date="2011" name="Science">
        <title>Comparative functional genomics of the fission yeasts.</title>
        <authorList>
            <person name="Rhind N."/>
            <person name="Chen Z."/>
            <person name="Yassour M."/>
            <person name="Thompson D.A."/>
            <person name="Haas B.J."/>
            <person name="Habib N."/>
            <person name="Wapinski I."/>
            <person name="Roy S."/>
            <person name="Lin M.F."/>
            <person name="Heiman D.I."/>
            <person name="Young S.K."/>
            <person name="Furuya K."/>
            <person name="Guo Y."/>
            <person name="Pidoux A."/>
            <person name="Chen H.M."/>
            <person name="Robbertse B."/>
            <person name="Goldberg J.M."/>
            <person name="Aoki K."/>
            <person name="Bayne E.H."/>
            <person name="Berlin A.M."/>
            <person name="Desjardins C.A."/>
            <person name="Dobbs E."/>
            <person name="Dukaj L."/>
            <person name="Fan L."/>
            <person name="FitzGerald M.G."/>
            <person name="French C."/>
            <person name="Gujja S."/>
            <person name="Hansen K."/>
            <person name="Keifenheim D."/>
            <person name="Levin J.Z."/>
            <person name="Mosher R.A."/>
            <person name="Mueller C.A."/>
            <person name="Pfiffner J."/>
            <person name="Priest M."/>
            <person name="Russ C."/>
            <person name="Smialowska A."/>
            <person name="Swoboda P."/>
            <person name="Sykes S.M."/>
            <person name="Vaughn M."/>
            <person name="Vengrova S."/>
            <person name="Yoder R."/>
            <person name="Zeng Q."/>
            <person name="Allshire R."/>
            <person name="Baulcombe D."/>
            <person name="Birren B.W."/>
            <person name="Brown W."/>
            <person name="Ekwall K."/>
            <person name="Kellis M."/>
            <person name="Leatherwood J."/>
            <person name="Levin H."/>
            <person name="Margalit H."/>
            <person name="Martienssen R."/>
            <person name="Nieduszynski C.A."/>
            <person name="Spatafora J.W."/>
            <person name="Friedman N."/>
            <person name="Dalgaard J.Z."/>
            <person name="Baumann P."/>
            <person name="Niki H."/>
            <person name="Regev A."/>
            <person name="Nusbaum C."/>
        </authorList>
    </citation>
    <scope>NUCLEOTIDE SEQUENCE [LARGE SCALE GENOMIC DNA]</scope>
    <source>
        <strain evidence="3">yFS286</strain>
    </source>
</reference>
<evidence type="ECO:0000256" key="1">
    <source>
        <dbReference type="SAM" id="Coils"/>
    </source>
</evidence>